<name>A0A016V3I2_9BILA</name>
<dbReference type="AlphaFoldDB" id="A0A016V3I2"/>
<proteinExistence type="predicted"/>
<organism evidence="1 2">
    <name type="scientific">Ancylostoma ceylanicum</name>
    <dbReference type="NCBI Taxonomy" id="53326"/>
    <lineage>
        <taxon>Eukaryota</taxon>
        <taxon>Metazoa</taxon>
        <taxon>Ecdysozoa</taxon>
        <taxon>Nematoda</taxon>
        <taxon>Chromadorea</taxon>
        <taxon>Rhabditida</taxon>
        <taxon>Rhabditina</taxon>
        <taxon>Rhabditomorpha</taxon>
        <taxon>Strongyloidea</taxon>
        <taxon>Ancylostomatidae</taxon>
        <taxon>Ancylostomatinae</taxon>
        <taxon>Ancylostoma</taxon>
    </lineage>
</organism>
<evidence type="ECO:0000313" key="1">
    <source>
        <dbReference type="EMBL" id="EYC21298.1"/>
    </source>
</evidence>
<comment type="caution">
    <text evidence="1">The sequence shown here is derived from an EMBL/GenBank/DDBJ whole genome shotgun (WGS) entry which is preliminary data.</text>
</comment>
<accession>A0A016V3I2</accession>
<reference evidence="2" key="1">
    <citation type="journal article" date="2015" name="Nat. Genet.">
        <title>The genome and transcriptome of the zoonotic hookworm Ancylostoma ceylanicum identify infection-specific gene families.</title>
        <authorList>
            <person name="Schwarz E.M."/>
            <person name="Hu Y."/>
            <person name="Antoshechkin I."/>
            <person name="Miller M.M."/>
            <person name="Sternberg P.W."/>
            <person name="Aroian R.V."/>
        </authorList>
    </citation>
    <scope>NUCLEOTIDE SEQUENCE</scope>
    <source>
        <strain evidence="2">HY135</strain>
    </source>
</reference>
<evidence type="ECO:0000313" key="2">
    <source>
        <dbReference type="Proteomes" id="UP000024635"/>
    </source>
</evidence>
<gene>
    <name evidence="1" type="primary">Acey_s0019.g3736</name>
    <name evidence="1" type="ORF">Y032_0019g3736</name>
</gene>
<sequence>MLAVKPYKFVQNMISLLNMCGQNSYDVSLMRMQLLESPFHIENLESFLIRPQYPDNFDRRKCEPKRRRCQHSMENNPNFGLLGFADEFACSENSKKLKKKATKRAPSIVHRSSIT</sequence>
<keyword evidence="2" id="KW-1185">Reference proteome</keyword>
<dbReference type="Proteomes" id="UP000024635">
    <property type="component" value="Unassembled WGS sequence"/>
</dbReference>
<protein>
    <submittedName>
        <fullName evidence="1">Uncharacterized protein</fullName>
    </submittedName>
</protein>
<dbReference type="EMBL" id="JARK01001355">
    <property type="protein sequence ID" value="EYC21298.1"/>
    <property type="molecule type" value="Genomic_DNA"/>
</dbReference>